<feature type="coiled-coil region" evidence="9">
    <location>
        <begin position="439"/>
        <end position="466"/>
    </location>
</feature>
<keyword evidence="11" id="KW-0732">Signal</keyword>
<evidence type="ECO:0000256" key="6">
    <source>
        <dbReference type="ARBA" id="ARBA00022777"/>
    </source>
</evidence>
<name>A0A840ETM9_9FLAO</name>
<feature type="chain" id="PRO_5032540331" description="histidine kinase" evidence="11">
    <location>
        <begin position="21"/>
        <end position="645"/>
    </location>
</feature>
<evidence type="ECO:0000256" key="1">
    <source>
        <dbReference type="ARBA" id="ARBA00000085"/>
    </source>
</evidence>
<keyword evidence="3" id="KW-0597">Phosphoprotein</keyword>
<keyword evidence="7" id="KW-0067">ATP-binding</keyword>
<evidence type="ECO:0000313" key="13">
    <source>
        <dbReference type="EMBL" id="MBB4118806.1"/>
    </source>
</evidence>
<feature type="domain" description="Histidine kinase" evidence="12">
    <location>
        <begin position="462"/>
        <end position="645"/>
    </location>
</feature>
<evidence type="ECO:0000256" key="7">
    <source>
        <dbReference type="ARBA" id="ARBA00022840"/>
    </source>
</evidence>
<dbReference type="RefSeq" id="WP_183477161.1">
    <property type="nucleotide sequence ID" value="NZ_JACIFO010000003.1"/>
</dbReference>
<keyword evidence="10" id="KW-0812">Transmembrane</keyword>
<feature type="signal peptide" evidence="11">
    <location>
        <begin position="1"/>
        <end position="20"/>
    </location>
</feature>
<dbReference type="InterPro" id="IPR005467">
    <property type="entry name" value="His_kinase_dom"/>
</dbReference>
<evidence type="ECO:0000256" key="3">
    <source>
        <dbReference type="ARBA" id="ARBA00022553"/>
    </source>
</evidence>
<dbReference type="GO" id="GO:0000155">
    <property type="term" value="F:phosphorelay sensor kinase activity"/>
    <property type="evidence" value="ECO:0007669"/>
    <property type="project" value="InterPro"/>
</dbReference>
<organism evidence="13 14">
    <name type="scientific">Mesonia hippocampi</name>
    <dbReference type="NCBI Taxonomy" id="1628250"/>
    <lineage>
        <taxon>Bacteria</taxon>
        <taxon>Pseudomonadati</taxon>
        <taxon>Bacteroidota</taxon>
        <taxon>Flavobacteriia</taxon>
        <taxon>Flavobacteriales</taxon>
        <taxon>Flavobacteriaceae</taxon>
        <taxon>Mesonia</taxon>
    </lineage>
</organism>
<dbReference type="Gene3D" id="3.30.565.10">
    <property type="entry name" value="Histidine kinase-like ATPase, C-terminal domain"/>
    <property type="match status" value="1"/>
</dbReference>
<dbReference type="PANTHER" id="PTHR24421">
    <property type="entry name" value="NITRATE/NITRITE SENSOR PROTEIN NARX-RELATED"/>
    <property type="match status" value="1"/>
</dbReference>
<dbReference type="EC" id="2.7.13.3" evidence="2"/>
<dbReference type="Pfam" id="PF07730">
    <property type="entry name" value="HisKA_3"/>
    <property type="match status" value="1"/>
</dbReference>
<keyword evidence="5" id="KW-0547">Nucleotide-binding</keyword>
<feature type="transmembrane region" description="Helical" evidence="10">
    <location>
        <begin position="414"/>
        <end position="432"/>
    </location>
</feature>
<dbReference type="InterPro" id="IPR003594">
    <property type="entry name" value="HATPase_dom"/>
</dbReference>
<dbReference type="PANTHER" id="PTHR24421:SF10">
    <property type="entry name" value="NITRATE_NITRITE SENSOR PROTEIN NARQ"/>
    <property type="match status" value="1"/>
</dbReference>
<dbReference type="GO" id="GO:0005524">
    <property type="term" value="F:ATP binding"/>
    <property type="evidence" value="ECO:0007669"/>
    <property type="project" value="UniProtKB-KW"/>
</dbReference>
<dbReference type="CDD" id="cd16917">
    <property type="entry name" value="HATPase_UhpB-NarQ-NarX-like"/>
    <property type="match status" value="1"/>
</dbReference>
<evidence type="ECO:0000256" key="11">
    <source>
        <dbReference type="SAM" id="SignalP"/>
    </source>
</evidence>
<dbReference type="SUPFAM" id="SSF55874">
    <property type="entry name" value="ATPase domain of HSP90 chaperone/DNA topoisomerase II/histidine kinase"/>
    <property type="match status" value="1"/>
</dbReference>
<evidence type="ECO:0000256" key="5">
    <source>
        <dbReference type="ARBA" id="ARBA00022741"/>
    </source>
</evidence>
<evidence type="ECO:0000256" key="10">
    <source>
        <dbReference type="SAM" id="Phobius"/>
    </source>
</evidence>
<dbReference type="AlphaFoldDB" id="A0A840ETM9"/>
<protein>
    <recommendedName>
        <fullName evidence="2">histidine kinase</fullName>
        <ecNumber evidence="2">2.7.13.3</ecNumber>
    </recommendedName>
</protein>
<proteinExistence type="predicted"/>
<gene>
    <name evidence="13" type="ORF">GGR32_001086</name>
</gene>
<keyword evidence="14" id="KW-1185">Reference proteome</keyword>
<dbReference type="InterPro" id="IPR011712">
    <property type="entry name" value="Sig_transdc_His_kin_sub3_dim/P"/>
</dbReference>
<accession>A0A840ETM9</accession>
<dbReference type="InterPro" id="IPR011990">
    <property type="entry name" value="TPR-like_helical_dom_sf"/>
</dbReference>
<dbReference type="InterPro" id="IPR050482">
    <property type="entry name" value="Sensor_HK_TwoCompSys"/>
</dbReference>
<keyword evidence="6 13" id="KW-0418">Kinase</keyword>
<evidence type="ECO:0000256" key="9">
    <source>
        <dbReference type="SAM" id="Coils"/>
    </source>
</evidence>
<dbReference type="GO" id="GO:0046983">
    <property type="term" value="F:protein dimerization activity"/>
    <property type="evidence" value="ECO:0007669"/>
    <property type="project" value="InterPro"/>
</dbReference>
<dbReference type="Gene3D" id="1.25.40.10">
    <property type="entry name" value="Tetratricopeptide repeat domain"/>
    <property type="match status" value="1"/>
</dbReference>
<dbReference type="PROSITE" id="PS51257">
    <property type="entry name" value="PROKAR_LIPOPROTEIN"/>
    <property type="match status" value="1"/>
</dbReference>
<keyword evidence="8" id="KW-0902">Two-component regulatory system</keyword>
<reference evidence="13 14" key="1">
    <citation type="submission" date="2020-08" db="EMBL/GenBank/DDBJ databases">
        <title>Genomic Encyclopedia of Type Strains, Phase IV (KMG-IV): sequencing the most valuable type-strain genomes for metagenomic binning, comparative biology and taxonomic classification.</title>
        <authorList>
            <person name="Goeker M."/>
        </authorList>
    </citation>
    <scope>NUCLEOTIDE SEQUENCE [LARGE SCALE GENOMIC DNA]</scope>
    <source>
        <strain evidence="13 14">DSM 29568</strain>
    </source>
</reference>
<keyword evidence="4" id="KW-0808">Transferase</keyword>
<keyword evidence="10" id="KW-0472">Membrane</keyword>
<dbReference type="Pfam" id="PF02518">
    <property type="entry name" value="HATPase_c"/>
    <property type="match status" value="1"/>
</dbReference>
<dbReference type="EMBL" id="JACIFO010000003">
    <property type="protein sequence ID" value="MBB4118806.1"/>
    <property type="molecule type" value="Genomic_DNA"/>
</dbReference>
<evidence type="ECO:0000256" key="8">
    <source>
        <dbReference type="ARBA" id="ARBA00023012"/>
    </source>
</evidence>
<evidence type="ECO:0000313" key="14">
    <source>
        <dbReference type="Proteomes" id="UP000553034"/>
    </source>
</evidence>
<evidence type="ECO:0000256" key="2">
    <source>
        <dbReference type="ARBA" id="ARBA00012438"/>
    </source>
</evidence>
<dbReference type="PROSITE" id="PS50109">
    <property type="entry name" value="HIS_KIN"/>
    <property type="match status" value="1"/>
</dbReference>
<evidence type="ECO:0000259" key="12">
    <source>
        <dbReference type="PROSITE" id="PS50109"/>
    </source>
</evidence>
<sequence length="645" mass="74534">MYRKLLFLFFFLFLSVSACALISPDSLSTQKLQEKYHKALTHKNYNKALINLNKLGDYLIYKELKHQESYALLNEFKPYLNQCSDSTERAKFYIVYAEAATYAQDYKKSVSILEEGISFLEKLQDSTLYAYGYAYLKAAENSNKLNRFSQSAAYYQKAEKIFSQQKDTLMLLWTKNGLSTLFSSYALYDEAEEERNFIFHTANNNTYQEVLAIAHLRAAIDAYFLNNPKAELYHVRQSVKHKNPTADIQEIVSILSFAQATASYAYHQKKDSSNYYFKQLNAMLGNKTTRLPFINTYYTFAKSRNALVNGNLHDAEQHALHILNNLDHVNDWQNVIRANFLLAEIYEQQKNNKKALRYFKEYIRLTDSINKAASRKKFAYVQTQFETEKKDLEIAKQNQDIKLLNAKNRITNQWALLGGILIIGLSVVFYFWRARQFSIKKINMRKQFAQNLIKHIENERKRIARELHDGVGQSLLLIKNNLLRTNASTKELALIQKNIDEIREISHNLHPFQFEQLGLIGALQNMIAAFQENSSVFYSEELKPTQAQLSIEQQIFIYRILQECITNVEKHAKANACKLSMIETPTNLTFAIKDNGVGFDVNKKLKSPKHLGLKTLKERAEFLGAELQITASPKKGTCIQISIPI</sequence>
<dbReference type="Gene3D" id="1.20.5.1930">
    <property type="match status" value="1"/>
</dbReference>
<comment type="caution">
    <text evidence="13">The sequence shown here is derived from an EMBL/GenBank/DDBJ whole genome shotgun (WGS) entry which is preliminary data.</text>
</comment>
<dbReference type="Proteomes" id="UP000553034">
    <property type="component" value="Unassembled WGS sequence"/>
</dbReference>
<comment type="catalytic activity">
    <reaction evidence="1">
        <text>ATP + protein L-histidine = ADP + protein N-phospho-L-histidine.</text>
        <dbReference type="EC" id="2.7.13.3"/>
    </reaction>
</comment>
<dbReference type="InterPro" id="IPR036890">
    <property type="entry name" value="HATPase_C_sf"/>
</dbReference>
<keyword evidence="9" id="KW-0175">Coiled coil</keyword>
<evidence type="ECO:0000256" key="4">
    <source>
        <dbReference type="ARBA" id="ARBA00022679"/>
    </source>
</evidence>
<dbReference type="GO" id="GO:0016020">
    <property type="term" value="C:membrane"/>
    <property type="evidence" value="ECO:0007669"/>
    <property type="project" value="InterPro"/>
</dbReference>
<keyword evidence="10" id="KW-1133">Transmembrane helix</keyword>